<evidence type="ECO:0000259" key="7">
    <source>
        <dbReference type="Pfam" id="PF00441"/>
    </source>
</evidence>
<dbReference type="AlphaFoldDB" id="A0A7L4YSW3"/>
<dbReference type="InterPro" id="IPR037069">
    <property type="entry name" value="AcylCoA_DH/ox_N_sf"/>
</dbReference>
<reference evidence="10 11" key="1">
    <citation type="journal article" date="2018" name="Int. J. Syst. Evol. Microbiol.">
        <title>Epidermidibacterium keratini gen. nov., sp. nov., a member of the family Sporichthyaceae, isolated from keratin epidermis.</title>
        <authorList>
            <person name="Lee D.G."/>
            <person name="Trujillo M.E."/>
            <person name="Kang S."/>
            <person name="Nam J.J."/>
            <person name="Kim Y.J."/>
        </authorList>
    </citation>
    <scope>NUCLEOTIDE SEQUENCE [LARGE SCALE GENOMIC DNA]</scope>
    <source>
        <strain evidence="10 11">EPI-7</strain>
    </source>
</reference>
<comment type="similarity">
    <text evidence="2 6">Belongs to the acyl-CoA dehydrogenase family.</text>
</comment>
<dbReference type="GO" id="GO:0050660">
    <property type="term" value="F:flavin adenine dinucleotide binding"/>
    <property type="evidence" value="ECO:0007669"/>
    <property type="project" value="InterPro"/>
</dbReference>
<dbReference type="SUPFAM" id="SSF56645">
    <property type="entry name" value="Acyl-CoA dehydrogenase NM domain-like"/>
    <property type="match status" value="1"/>
</dbReference>
<proteinExistence type="inferred from homology"/>
<evidence type="ECO:0000256" key="6">
    <source>
        <dbReference type="RuleBase" id="RU362125"/>
    </source>
</evidence>
<dbReference type="Gene3D" id="2.40.110.10">
    <property type="entry name" value="Butyryl-CoA Dehydrogenase, subunit A, domain 2"/>
    <property type="match status" value="1"/>
</dbReference>
<dbReference type="InterPro" id="IPR013786">
    <property type="entry name" value="AcylCoA_DH/ox_N"/>
</dbReference>
<feature type="domain" description="Acyl-CoA dehydrogenase/oxidase N-terminal" evidence="9">
    <location>
        <begin position="61"/>
        <end position="169"/>
    </location>
</feature>
<sequence length="442" mass="48164">MAVCNAAIVASRTGARAGWVHSNLPPRVGWGFLRRARVLYCSNGSKGAIVLEQDFSSAVLTEEQRELQALAREFAMKEVLPVANELDPVGGEIPDDLKAKMAEMGFFGIMIPEEHGGLGLGALEYCIIAEELSRAWMSVGSLIARGNSINSGFTDEQRAELLPRVASGELLSAIAISEPEAGSDVANISCRATKDGDEWVITGTKMWCTYADGADYLIVYARTSPPPSPDKRHRGVSAFFIPKERGTLPDGVTGTKVRKIGYRGWSTWELSFDGLRLPADALVGREDHAFPTIMEFLDVARAHTAARSIGLARGALEDALDYAKVRSQFGHPIGDFQAIRFKLATMASQVEQARQFMYSVCQRIDSGERASVPASMLKYLASEMAEQVTSEALQVLGGAGYTTDFAVERYWRDARLTKIFEGTSEIQQRIISDALLGRPSPS</sequence>
<dbReference type="Gene3D" id="1.10.540.10">
    <property type="entry name" value="Acyl-CoA dehydrogenase/oxidase, N-terminal domain"/>
    <property type="match status" value="1"/>
</dbReference>
<dbReference type="InterPro" id="IPR036250">
    <property type="entry name" value="AcylCo_DH-like_C"/>
</dbReference>
<dbReference type="FunFam" id="2.40.110.10:FF:000002">
    <property type="entry name" value="Acyl-CoA dehydrogenase fadE12"/>
    <property type="match status" value="1"/>
</dbReference>
<dbReference type="PANTHER" id="PTHR43884">
    <property type="entry name" value="ACYL-COA DEHYDROGENASE"/>
    <property type="match status" value="1"/>
</dbReference>
<dbReference type="KEGG" id="eke:EK0264_00255"/>
<dbReference type="InterPro" id="IPR006091">
    <property type="entry name" value="Acyl-CoA_Oxase/DH_mid-dom"/>
</dbReference>
<dbReference type="InterPro" id="IPR009100">
    <property type="entry name" value="AcylCoA_DH/oxidase_NM_dom_sf"/>
</dbReference>
<evidence type="ECO:0000259" key="9">
    <source>
        <dbReference type="Pfam" id="PF02771"/>
    </source>
</evidence>
<dbReference type="PROSITE" id="PS00073">
    <property type="entry name" value="ACYL_COA_DH_2"/>
    <property type="match status" value="1"/>
</dbReference>
<keyword evidence="11" id="KW-1185">Reference proteome</keyword>
<evidence type="ECO:0000259" key="8">
    <source>
        <dbReference type="Pfam" id="PF02770"/>
    </source>
</evidence>
<dbReference type="Gene3D" id="1.20.140.10">
    <property type="entry name" value="Butyryl-CoA Dehydrogenase, subunit A, domain 3"/>
    <property type="match status" value="1"/>
</dbReference>
<dbReference type="Pfam" id="PF00441">
    <property type="entry name" value="Acyl-CoA_dh_1"/>
    <property type="match status" value="1"/>
</dbReference>
<evidence type="ECO:0000313" key="10">
    <source>
        <dbReference type="EMBL" id="QHC02190.1"/>
    </source>
</evidence>
<evidence type="ECO:0000256" key="3">
    <source>
        <dbReference type="ARBA" id="ARBA00022630"/>
    </source>
</evidence>
<dbReference type="PANTHER" id="PTHR43884:SF12">
    <property type="entry name" value="ISOVALERYL-COA DEHYDROGENASE, MITOCHONDRIAL-RELATED"/>
    <property type="match status" value="1"/>
</dbReference>
<dbReference type="OrthoDB" id="9770681at2"/>
<accession>A0A7L4YSW3</accession>
<organism evidence="10 11">
    <name type="scientific">Epidermidibacterium keratini</name>
    <dbReference type="NCBI Taxonomy" id="1891644"/>
    <lineage>
        <taxon>Bacteria</taxon>
        <taxon>Bacillati</taxon>
        <taxon>Actinomycetota</taxon>
        <taxon>Actinomycetes</taxon>
        <taxon>Sporichthyales</taxon>
        <taxon>Sporichthyaceae</taxon>
        <taxon>Epidermidibacterium</taxon>
    </lineage>
</organism>
<comment type="cofactor">
    <cofactor evidence="1 6">
        <name>FAD</name>
        <dbReference type="ChEBI" id="CHEBI:57692"/>
    </cofactor>
</comment>
<feature type="domain" description="Acyl-CoA oxidase/dehydrogenase middle" evidence="8">
    <location>
        <begin position="173"/>
        <end position="273"/>
    </location>
</feature>
<dbReference type="FunFam" id="1.20.140.10:FF:000001">
    <property type="entry name" value="Acyl-CoA dehydrogenase"/>
    <property type="match status" value="1"/>
</dbReference>
<gene>
    <name evidence="10" type="ORF">EK0264_00255</name>
</gene>
<evidence type="ECO:0000256" key="5">
    <source>
        <dbReference type="ARBA" id="ARBA00023002"/>
    </source>
</evidence>
<protein>
    <submittedName>
        <fullName evidence="10">Acyl-CoA dehydrogenase</fullName>
    </submittedName>
</protein>
<evidence type="ECO:0000313" key="11">
    <source>
        <dbReference type="Proteomes" id="UP000463857"/>
    </source>
</evidence>
<evidence type="ECO:0000256" key="4">
    <source>
        <dbReference type="ARBA" id="ARBA00022827"/>
    </source>
</evidence>
<keyword evidence="4 6" id="KW-0274">FAD</keyword>
<dbReference type="SUPFAM" id="SSF47203">
    <property type="entry name" value="Acyl-CoA dehydrogenase C-terminal domain-like"/>
    <property type="match status" value="1"/>
</dbReference>
<dbReference type="Pfam" id="PF02771">
    <property type="entry name" value="Acyl-CoA_dh_N"/>
    <property type="match status" value="1"/>
</dbReference>
<keyword evidence="3 6" id="KW-0285">Flavoprotein</keyword>
<dbReference type="Pfam" id="PF02770">
    <property type="entry name" value="Acyl-CoA_dh_M"/>
    <property type="match status" value="1"/>
</dbReference>
<dbReference type="InParanoid" id="A0A7L4YSW3"/>
<feature type="domain" description="Acyl-CoA dehydrogenase/oxidase C-terminal" evidence="7">
    <location>
        <begin position="290"/>
        <end position="435"/>
    </location>
</feature>
<dbReference type="EMBL" id="CP047156">
    <property type="protein sequence ID" value="QHC02190.1"/>
    <property type="molecule type" value="Genomic_DNA"/>
</dbReference>
<dbReference type="GO" id="GO:0003995">
    <property type="term" value="F:acyl-CoA dehydrogenase activity"/>
    <property type="evidence" value="ECO:0007669"/>
    <property type="project" value="InterPro"/>
</dbReference>
<dbReference type="InterPro" id="IPR009075">
    <property type="entry name" value="AcylCo_DH/oxidase_C"/>
</dbReference>
<dbReference type="InterPro" id="IPR006089">
    <property type="entry name" value="Acyl-CoA_DH_CS"/>
</dbReference>
<dbReference type="InterPro" id="IPR046373">
    <property type="entry name" value="Acyl-CoA_Oxase/DH_mid-dom_sf"/>
</dbReference>
<name>A0A7L4YSW3_9ACTN</name>
<evidence type="ECO:0000256" key="1">
    <source>
        <dbReference type="ARBA" id="ARBA00001974"/>
    </source>
</evidence>
<dbReference type="Proteomes" id="UP000463857">
    <property type="component" value="Chromosome"/>
</dbReference>
<keyword evidence="5 6" id="KW-0560">Oxidoreductase</keyword>
<evidence type="ECO:0000256" key="2">
    <source>
        <dbReference type="ARBA" id="ARBA00009347"/>
    </source>
</evidence>